<feature type="non-terminal residue" evidence="2">
    <location>
        <position position="31"/>
    </location>
</feature>
<feature type="region of interest" description="Disordered" evidence="1">
    <location>
        <begin position="1"/>
        <end position="31"/>
    </location>
</feature>
<evidence type="ECO:0000313" key="2">
    <source>
        <dbReference type="EMBL" id="OLP56424.1"/>
    </source>
</evidence>
<dbReference type="AlphaFoldDB" id="A0A1Q9AM46"/>
<proteinExistence type="predicted"/>
<reference evidence="2 3" key="1">
    <citation type="submission" date="2016-02" db="EMBL/GenBank/DDBJ databases">
        <title>Genome analysis of coral dinoflagellate symbionts highlights evolutionary adaptations to a symbiotic lifestyle.</title>
        <authorList>
            <person name="Aranda M."/>
            <person name="Li Y."/>
            <person name="Liew Y.J."/>
            <person name="Baumgarten S."/>
            <person name="Simakov O."/>
            <person name="Wilson M."/>
            <person name="Piel J."/>
            <person name="Ashoor H."/>
            <person name="Bougouffa S."/>
            <person name="Bajic V.B."/>
            <person name="Ryu T."/>
            <person name="Ravasi T."/>
            <person name="Bayer T."/>
            <person name="Micklem G."/>
            <person name="Kim H."/>
            <person name="Bhak J."/>
            <person name="Lajeunesse T.C."/>
            <person name="Voolstra C.R."/>
        </authorList>
    </citation>
    <scope>NUCLEOTIDE SEQUENCE [LARGE SCALE GENOMIC DNA]</scope>
    <source>
        <strain evidence="2 3">CCMP2467</strain>
    </source>
</reference>
<evidence type="ECO:0000256" key="1">
    <source>
        <dbReference type="SAM" id="MobiDB-lite"/>
    </source>
</evidence>
<accession>A0A1Q9AM46</accession>
<organism evidence="2 3">
    <name type="scientific">Symbiodinium microadriaticum</name>
    <name type="common">Dinoflagellate</name>
    <name type="synonym">Zooxanthella microadriatica</name>
    <dbReference type="NCBI Taxonomy" id="2951"/>
    <lineage>
        <taxon>Eukaryota</taxon>
        <taxon>Sar</taxon>
        <taxon>Alveolata</taxon>
        <taxon>Dinophyceae</taxon>
        <taxon>Suessiales</taxon>
        <taxon>Symbiodiniaceae</taxon>
        <taxon>Symbiodinium</taxon>
    </lineage>
</organism>
<name>A0A1Q9AM46_SYMMI</name>
<feature type="non-terminal residue" evidence="2">
    <location>
        <position position="1"/>
    </location>
</feature>
<keyword evidence="3" id="KW-1185">Reference proteome</keyword>
<sequence>RPWRRAAQKPGRGRRRREKIHRRRPRRHPRE</sequence>
<comment type="caution">
    <text evidence="2">The sequence shown here is derived from an EMBL/GenBank/DDBJ whole genome shotgun (WGS) entry which is preliminary data.</text>
</comment>
<dbReference type="Proteomes" id="UP000186817">
    <property type="component" value="Unassembled WGS sequence"/>
</dbReference>
<dbReference type="EMBL" id="LSRX01008308">
    <property type="protein sequence ID" value="OLP56424.1"/>
    <property type="molecule type" value="Genomic_DNA"/>
</dbReference>
<protein>
    <submittedName>
        <fullName evidence="2">Uncharacterized protein</fullName>
    </submittedName>
</protein>
<evidence type="ECO:0000313" key="3">
    <source>
        <dbReference type="Proteomes" id="UP000186817"/>
    </source>
</evidence>
<gene>
    <name evidence="2" type="ORF">AK812_SmicGene48580</name>
</gene>